<dbReference type="STRING" id="1016849.A0A0D1YRE6"/>
<evidence type="ECO:0000313" key="3">
    <source>
        <dbReference type="EMBL" id="KIV85297.1"/>
    </source>
</evidence>
<name>A0A0D1YRE6_9EURO</name>
<dbReference type="OrthoDB" id="408631at2759"/>
<gene>
    <name evidence="3" type="ORF">PV11_01004</name>
</gene>
<evidence type="ECO:0000259" key="2">
    <source>
        <dbReference type="Pfam" id="PF07859"/>
    </source>
</evidence>
<organism evidence="3 4">
    <name type="scientific">Exophiala sideris</name>
    <dbReference type="NCBI Taxonomy" id="1016849"/>
    <lineage>
        <taxon>Eukaryota</taxon>
        <taxon>Fungi</taxon>
        <taxon>Dikarya</taxon>
        <taxon>Ascomycota</taxon>
        <taxon>Pezizomycotina</taxon>
        <taxon>Eurotiomycetes</taxon>
        <taxon>Chaetothyriomycetidae</taxon>
        <taxon>Chaetothyriales</taxon>
        <taxon>Herpotrichiellaceae</taxon>
        <taxon>Exophiala</taxon>
    </lineage>
</organism>
<dbReference type="EMBL" id="KN846951">
    <property type="protein sequence ID" value="KIV85297.1"/>
    <property type="molecule type" value="Genomic_DNA"/>
</dbReference>
<dbReference type="InterPro" id="IPR013094">
    <property type="entry name" value="AB_hydrolase_3"/>
</dbReference>
<evidence type="ECO:0000313" key="4">
    <source>
        <dbReference type="Proteomes" id="UP000053599"/>
    </source>
</evidence>
<proteinExistence type="predicted"/>
<protein>
    <recommendedName>
        <fullName evidence="2">Alpha/beta hydrolase fold-3 domain-containing protein</fullName>
    </recommendedName>
</protein>
<dbReference type="GO" id="GO:0016787">
    <property type="term" value="F:hydrolase activity"/>
    <property type="evidence" value="ECO:0007669"/>
    <property type="project" value="UniProtKB-KW"/>
</dbReference>
<dbReference type="HOGENOM" id="CLU_012494_13_2_1"/>
<dbReference type="Pfam" id="PF07859">
    <property type="entry name" value="Abhydrolase_3"/>
    <property type="match status" value="1"/>
</dbReference>
<keyword evidence="1" id="KW-0378">Hydrolase</keyword>
<dbReference type="PANTHER" id="PTHR48081">
    <property type="entry name" value="AB HYDROLASE SUPERFAMILY PROTEIN C4A8.06C"/>
    <property type="match status" value="1"/>
</dbReference>
<feature type="domain" description="Alpha/beta hydrolase fold-3" evidence="2">
    <location>
        <begin position="100"/>
        <end position="317"/>
    </location>
</feature>
<dbReference type="InterPro" id="IPR029058">
    <property type="entry name" value="AB_hydrolase_fold"/>
</dbReference>
<accession>A0A0D1YRE6</accession>
<dbReference type="Gene3D" id="3.40.50.1820">
    <property type="entry name" value="alpha/beta hydrolase"/>
    <property type="match status" value="1"/>
</dbReference>
<dbReference type="InterPro" id="IPR050300">
    <property type="entry name" value="GDXG_lipolytic_enzyme"/>
</dbReference>
<dbReference type="SUPFAM" id="SSF53474">
    <property type="entry name" value="alpha/beta-Hydrolases"/>
    <property type="match status" value="1"/>
</dbReference>
<sequence>MPTHTDLTVDASKFDPAAVSEDSHAFNAKLIDLMAQGPKWYEVGAEKYRQMRAAGETPFPKATFLDSAEDFTIPSRDSGRSIPCRILKPQHGGKPKAVFMHIHGGGWVLQDEKSQDPTLQDIANKTGTLVISVGYRLAPEHPFPAGPNDCYDAAEWLVDNAQSKFGAPLGFLGGESAGGHLSMLVALHLLQHSEQKYADFRFKGLLLHYGCYSMLWTPRVHNFRKGKQGSLILDQDLMDHFIEVFLPGKTEAEKKHPSISPLYADLEALRGKLPPALFTCGTEDCLLDDTMFMSTKWLMAGGEGVVKIIPGAPHGYIVFSRTIKGTGSEEGLTAVEDFITSKLGATPNGK</sequence>
<dbReference type="Proteomes" id="UP000053599">
    <property type="component" value="Unassembled WGS sequence"/>
</dbReference>
<evidence type="ECO:0000256" key="1">
    <source>
        <dbReference type="ARBA" id="ARBA00022801"/>
    </source>
</evidence>
<reference evidence="3 4" key="1">
    <citation type="submission" date="2015-01" db="EMBL/GenBank/DDBJ databases">
        <title>The Genome Sequence of Exophiala sideris CBS121828.</title>
        <authorList>
            <consortium name="The Broad Institute Genomics Platform"/>
            <person name="Cuomo C."/>
            <person name="de Hoog S."/>
            <person name="Gorbushina A."/>
            <person name="Stielow B."/>
            <person name="Teixiera M."/>
            <person name="Abouelleil A."/>
            <person name="Chapman S.B."/>
            <person name="Priest M."/>
            <person name="Young S.K."/>
            <person name="Wortman J."/>
            <person name="Nusbaum C."/>
            <person name="Birren B."/>
        </authorList>
    </citation>
    <scope>NUCLEOTIDE SEQUENCE [LARGE SCALE GENOMIC DNA]</scope>
    <source>
        <strain evidence="3 4">CBS 121828</strain>
    </source>
</reference>
<dbReference type="PANTHER" id="PTHR48081:SF8">
    <property type="entry name" value="ALPHA_BETA HYDROLASE FOLD-3 DOMAIN-CONTAINING PROTEIN-RELATED"/>
    <property type="match status" value="1"/>
</dbReference>
<dbReference type="AlphaFoldDB" id="A0A0D1YRE6"/>